<dbReference type="AlphaFoldDB" id="R8BUY1"/>
<dbReference type="KEGG" id="tmn:UCRPA7_1387"/>
<protein>
    <submittedName>
        <fullName evidence="2">Putative nb-arc domain-containing protein</fullName>
    </submittedName>
</protein>
<dbReference type="EMBL" id="KB932857">
    <property type="protein sequence ID" value="EOO03104.1"/>
    <property type="molecule type" value="Genomic_DNA"/>
</dbReference>
<dbReference type="Pfam" id="PF00931">
    <property type="entry name" value="NB-ARC"/>
    <property type="match status" value="1"/>
</dbReference>
<evidence type="ECO:0000313" key="3">
    <source>
        <dbReference type="Proteomes" id="UP000014074"/>
    </source>
</evidence>
<gene>
    <name evidence="2" type="ORF">UCRPA7_1387</name>
</gene>
<dbReference type="InterPro" id="IPR053137">
    <property type="entry name" value="NLR-like"/>
</dbReference>
<keyword evidence="3" id="KW-1185">Reference proteome</keyword>
<dbReference type="PANTHER" id="PTHR46082:SF6">
    <property type="entry name" value="AAA+ ATPASE DOMAIN-CONTAINING PROTEIN-RELATED"/>
    <property type="match status" value="1"/>
</dbReference>
<organism evidence="2 3">
    <name type="scientific">Phaeoacremonium minimum (strain UCR-PA7)</name>
    <name type="common">Esca disease fungus</name>
    <name type="synonym">Togninia minima</name>
    <dbReference type="NCBI Taxonomy" id="1286976"/>
    <lineage>
        <taxon>Eukaryota</taxon>
        <taxon>Fungi</taxon>
        <taxon>Dikarya</taxon>
        <taxon>Ascomycota</taxon>
        <taxon>Pezizomycotina</taxon>
        <taxon>Sordariomycetes</taxon>
        <taxon>Sordariomycetidae</taxon>
        <taxon>Togniniales</taxon>
        <taxon>Togniniaceae</taxon>
        <taxon>Phaeoacremonium</taxon>
    </lineage>
</organism>
<dbReference type="PANTHER" id="PTHR46082">
    <property type="entry name" value="ATP/GTP-BINDING PROTEIN-RELATED"/>
    <property type="match status" value="1"/>
</dbReference>
<sequence>MLLYPVPQEQTDCQKAAIVGLGGIGKTQVALQLAYWVKEHRPEYDIFWVPALSTATFEEAYVEIARRLALQKYSDDDDPKDLVRDHLSSDEAGRWLLIIDNADDGDVLFTQNGLSRYLPESENGLTLFTTRSREVAVETVGCDVVDLSEMDWAEATSFLEKSLIRKDLIHDTAVKELLEEMNHLPLGIAQAAAYLNKNQISITEYLRLLRSAEENMISLLSREFRDMTRYADSQNSVAATWLVSFEQILKSDPFAGDLLSFISCIEPKAIPLWILPKAQVEEHTTRAIGLLCGR</sequence>
<dbReference type="InterPro" id="IPR002182">
    <property type="entry name" value="NB-ARC"/>
</dbReference>
<dbReference type="InterPro" id="IPR027417">
    <property type="entry name" value="P-loop_NTPase"/>
</dbReference>
<dbReference type="OrthoDB" id="5086500at2759"/>
<evidence type="ECO:0000259" key="1">
    <source>
        <dbReference type="Pfam" id="PF00931"/>
    </source>
</evidence>
<dbReference type="RefSeq" id="XP_007912159.1">
    <property type="nucleotide sequence ID" value="XM_007913968.1"/>
</dbReference>
<dbReference type="Proteomes" id="UP000014074">
    <property type="component" value="Unassembled WGS sequence"/>
</dbReference>
<dbReference type="GO" id="GO:0043531">
    <property type="term" value="F:ADP binding"/>
    <property type="evidence" value="ECO:0007669"/>
    <property type="project" value="InterPro"/>
</dbReference>
<name>R8BUY1_PHAM7</name>
<evidence type="ECO:0000313" key="2">
    <source>
        <dbReference type="EMBL" id="EOO03104.1"/>
    </source>
</evidence>
<dbReference type="SUPFAM" id="SSF52540">
    <property type="entry name" value="P-loop containing nucleoside triphosphate hydrolases"/>
    <property type="match status" value="1"/>
</dbReference>
<dbReference type="eggNOG" id="KOG1840">
    <property type="taxonomic scope" value="Eukaryota"/>
</dbReference>
<feature type="domain" description="NB-ARC" evidence="1">
    <location>
        <begin position="10"/>
        <end position="166"/>
    </location>
</feature>
<dbReference type="HOGENOM" id="CLU_000288_125_17_1"/>
<dbReference type="GeneID" id="19321529"/>
<proteinExistence type="predicted"/>
<reference evidence="3" key="1">
    <citation type="journal article" date="2013" name="Genome Announc.">
        <title>Draft genome sequence of the ascomycete Phaeoacremonium aleophilum strain UCR-PA7, a causal agent of the esca disease complex in grapevines.</title>
        <authorList>
            <person name="Blanco-Ulate B."/>
            <person name="Rolshausen P."/>
            <person name="Cantu D."/>
        </authorList>
    </citation>
    <scope>NUCLEOTIDE SEQUENCE [LARGE SCALE GENOMIC DNA]</scope>
    <source>
        <strain evidence="3">UCR-PA7</strain>
    </source>
</reference>
<dbReference type="Gene3D" id="3.40.50.300">
    <property type="entry name" value="P-loop containing nucleotide triphosphate hydrolases"/>
    <property type="match status" value="1"/>
</dbReference>
<accession>R8BUY1</accession>